<gene>
    <name evidence="1" type="ORF">FRZ06_09600</name>
</gene>
<keyword evidence="1" id="KW-0032">Aminotransferase</keyword>
<keyword evidence="2" id="KW-1185">Reference proteome</keyword>
<name>A0ACD1AAV9_9FIRM</name>
<organism evidence="1 2">
    <name type="scientific">Anoxybacterium hadale</name>
    <dbReference type="NCBI Taxonomy" id="3408580"/>
    <lineage>
        <taxon>Bacteria</taxon>
        <taxon>Bacillati</taxon>
        <taxon>Bacillota</taxon>
        <taxon>Clostridia</taxon>
        <taxon>Peptostreptococcales</taxon>
        <taxon>Anaerovoracaceae</taxon>
        <taxon>Anoxybacterium</taxon>
    </lineage>
</organism>
<evidence type="ECO:0000313" key="2">
    <source>
        <dbReference type="Proteomes" id="UP000594014"/>
    </source>
</evidence>
<keyword evidence="1" id="KW-0808">Transferase</keyword>
<proteinExistence type="predicted"/>
<evidence type="ECO:0000313" key="1">
    <source>
        <dbReference type="EMBL" id="QOX63587.1"/>
    </source>
</evidence>
<accession>A0ACD1AAV9</accession>
<reference evidence="1" key="1">
    <citation type="submission" date="2019-08" db="EMBL/GenBank/DDBJ databases">
        <title>Genome sequence of Clostridiales bacterium MT110.</title>
        <authorList>
            <person name="Cao J."/>
        </authorList>
    </citation>
    <scope>NUCLEOTIDE SEQUENCE</scope>
    <source>
        <strain evidence="1">MT110</strain>
    </source>
</reference>
<protein>
    <submittedName>
        <fullName evidence="1">Aminotransferase class I/II-fold pyridoxal phosphate-dependent enzyme</fullName>
    </submittedName>
</protein>
<dbReference type="Proteomes" id="UP000594014">
    <property type="component" value="Chromosome"/>
</dbReference>
<sequence>MDYMKPTDQTIEKMKRASEPKLVHGGDIYSARKALKGLQAGSVQIDSVQTDSLALAPRLLDFSANINPLGLPAGVKKVLTEAIEGFDIYPDPLCRELIANLAVYEDVPKEWLLCGNGAADLIFRMVYAIKPKKAMVLAPTFAEYEEALYAVSCEVIRYPLSADSDFQADEGLIDALDQELDLLFLCNPNNPTGQLMSKEFLCRVLERCKELGIFLVVDECFNELLEEPERYSVKDRIQGSRNLMILKAFTKTYAMAGLRLGYCLISNGALLEALREAGQPWSVSTPAQLAGIQAMKEQDYLAESKRIIRQEQEYLISALKESGIKVISANANYIFLLDPIPRRRSLHEQLLDYGILIRNCDNYHGLGPGYYRICIRVHEDNEIFVAVLQNLSKQ</sequence>
<dbReference type="EMBL" id="CP042469">
    <property type="protein sequence ID" value="QOX63587.1"/>
    <property type="molecule type" value="Genomic_DNA"/>
</dbReference>